<dbReference type="InterPro" id="IPR011008">
    <property type="entry name" value="Dimeric_a/b-barrel"/>
</dbReference>
<sequence length="90" mass="10265">MIKLVWLLKRAPLLTLEEFRRWWIEEHAPLVAGRQQPPRRKNRISARDGDTDTLAGAPSADCGWDGFAEQRFDSEEAFGHLAGRHAAGRR</sequence>
<dbReference type="EMBL" id="JBHMCE010000008">
    <property type="protein sequence ID" value="MFB9530282.1"/>
    <property type="molecule type" value="Genomic_DNA"/>
</dbReference>
<gene>
    <name evidence="3" type="ORF">ACFFRN_27090</name>
</gene>
<feature type="region of interest" description="Disordered" evidence="1">
    <location>
        <begin position="34"/>
        <end position="58"/>
    </location>
</feature>
<evidence type="ECO:0000313" key="4">
    <source>
        <dbReference type="Proteomes" id="UP001589646"/>
    </source>
</evidence>
<protein>
    <submittedName>
        <fullName evidence="3">EthD domain-containing protein</fullName>
    </submittedName>
</protein>
<name>A0ABV5Q477_9ACTN</name>
<reference evidence="3 4" key="1">
    <citation type="submission" date="2024-09" db="EMBL/GenBank/DDBJ databases">
        <authorList>
            <person name="Sun Q."/>
            <person name="Mori K."/>
        </authorList>
    </citation>
    <scope>NUCLEOTIDE SEQUENCE [LARGE SCALE GENOMIC DNA]</scope>
    <source>
        <strain evidence="3 4">JCM 3323</strain>
    </source>
</reference>
<feature type="domain" description="EthD" evidence="2">
    <location>
        <begin position="12"/>
        <end position="81"/>
    </location>
</feature>
<dbReference type="RefSeq" id="WP_346124881.1">
    <property type="nucleotide sequence ID" value="NZ_BAAAXC010000015.1"/>
</dbReference>
<comment type="caution">
    <text evidence="3">The sequence shown here is derived from an EMBL/GenBank/DDBJ whole genome shotgun (WGS) entry which is preliminary data.</text>
</comment>
<evidence type="ECO:0000313" key="3">
    <source>
        <dbReference type="EMBL" id="MFB9530282.1"/>
    </source>
</evidence>
<evidence type="ECO:0000259" key="2">
    <source>
        <dbReference type="Pfam" id="PF07110"/>
    </source>
</evidence>
<proteinExistence type="predicted"/>
<evidence type="ECO:0000256" key="1">
    <source>
        <dbReference type="SAM" id="MobiDB-lite"/>
    </source>
</evidence>
<keyword evidence="4" id="KW-1185">Reference proteome</keyword>
<accession>A0ABV5Q477</accession>
<dbReference type="InterPro" id="IPR009799">
    <property type="entry name" value="EthD_dom"/>
</dbReference>
<dbReference type="Proteomes" id="UP001589646">
    <property type="component" value="Unassembled WGS sequence"/>
</dbReference>
<organism evidence="3 4">
    <name type="scientific">Nonomuraea roseola</name>
    <dbReference type="NCBI Taxonomy" id="46179"/>
    <lineage>
        <taxon>Bacteria</taxon>
        <taxon>Bacillati</taxon>
        <taxon>Actinomycetota</taxon>
        <taxon>Actinomycetes</taxon>
        <taxon>Streptosporangiales</taxon>
        <taxon>Streptosporangiaceae</taxon>
        <taxon>Nonomuraea</taxon>
    </lineage>
</organism>
<dbReference type="Pfam" id="PF07110">
    <property type="entry name" value="EthD"/>
    <property type="match status" value="1"/>
</dbReference>
<dbReference type="SUPFAM" id="SSF54909">
    <property type="entry name" value="Dimeric alpha+beta barrel"/>
    <property type="match status" value="1"/>
</dbReference>
<dbReference type="Gene3D" id="3.30.70.100">
    <property type="match status" value="1"/>
</dbReference>